<accession>B2VFD1</accession>
<sequence>MNRRGAILIEIKRERTEQPTLSVDDIHHDDAHRSGEASALTDRLGAVQKSDELLLQSCRNASLGNFAFRVRNVLRCGIAWRRRGDSAENVELAEGIAEGKALYRQAQSLRDAQNQTNPQPLPLLLRSKMGLAMGAAVMLSGTGLVLREFSQHGRSDTAPVNNADAYPDTSTMANTPRPADLFNDIAWQSHPAINSHRHSRRDLAVAKTPDPIVPKPEVIKRKLYDFSCAEKRKTLSFSDVLRNIADTLKSPMKKTGEEWQIVYNYNYLKIGCPDPGGKMYLLNIMHYIDIISKTILHSFPRFIPLMILQNIIPPVLKSIADRLDGKEMNVELILEINREFLSVSQMLSASLDLHSINLLSIQREGAIENIIPEKLKIRNGFVSVEVDGGEFKINRDKEGVYTYDLVEKDLSLKKKYINYYRDEKKWKSDKNSITMTPDASNIDSVFEAGRRLLSNARNEAKRTGNYLSSAEFISTVLTKAGLIKDKIPGLSRNDADLSPFPLNQLEEVSRITNKIQLLQLKAGSIVIFIEHKDNGKQIEHAMLATGNGLFTGINNEMLGDEFRHNGITLTAEQLGEFTDKILINSDKRKFKLLAGLVKSTKLPFLNSYKDAVLSLDREAYNAGSVYAIGSVLSRAGDISPELLSVMRDGIPNKVPIRTFIKGQDKWMNSEDFAPPPPGKMIFMTQRPGEEYENGIFALRLNEEDFFIPELLQPALKMGGGSTIYKLDELKYNIKERELWVKPVGFDLENTRVQALLGKHARFYAFGNILHIRAHGLPMTVNYMSPLEIANIIRGLAIIKQIDLIKIETIILESCFGAAGYPSIGKSLSAILNKKVTAYRGTYRTAYGADGEDKVTYHPTPLSQLETLSVGIAERNINFIRKIRGIYSYLKNTLKESILFSPMRPKRSTRYFSRLLIDVGRLVLGRKDTETFIKDNDFFYGHSERDSKLIHDYIAKVTPEDSMIFFEMCMNIIYISQEATSYLDFYLSTPLTDNYFPLGLTAAPDEDNKIDVGFNKNVTTPELIDLAYTMGISTENMYLAPKEWNDFGFPGDIFINTKGNRYFELRKTGLPSGHFWKYPSDASDDENWLYAGRHPGTLAQPKDWYEYGKSGSVFYGDKHGYYTLKTGGRPSDHQWFFPQNGLSDMHWEFITWQAGTFKTPRAWEDKGVAGNVYYSHVSESFYILKKSGEPSRHSWHFPGGEKDDADWIYAGKNQGTLDNPKKWNEYGQVGSVYYQVGWGYMSLTADGRPSDNLWFFPNAGESNELWIFICYEVGSFTSPKLPSVEGTAGEVYYSEDNQFFYILRTAGRPSSQGWHFPVCEAEDAHWICAGKNRGTPESPKDWTEYGKKGSVYHDAEVGYLTLKSEGRPSELSWSYPVGGESNERWEFISYEVGSFNAPKHRGVKGTVGEVYYDLKNRFFYILKKEGNPLTEGWSFPSGKTDNAHWIYGGENNGTLDSPKNWYEYGKPGSVYFKFLTGYLTLKTEGRPSDHDWHFPDGTSNKHWKFISWEAGSFIAPKGPNKEGIAGEVYYSDEYKSFYILRKAGNPSLYGWNFPPDKTDDAYWLYAGDCRGTLHSPKHWAEYGKAGSVYYLAGNGFLSLKTAGRPSDNQWIFPAPGLSDQHWEFISFKAGTYTEPKRPTSKGVAGEVYYCFDNRLFYILRKEGTPSLNDWDFPSGMEDNWYWFYGGENRGTLADPKSWGEYGKVGSVYYKSGYGYHILQTEGNPSVHHWYFPPHGESNDHWKPTERW</sequence>
<dbReference type="KEGG" id="eta:ETA_00070"/>
<dbReference type="STRING" id="465817.ETA_00070"/>
<dbReference type="EMBL" id="CU468135">
    <property type="protein sequence ID" value="CAO95053.1"/>
    <property type="molecule type" value="Genomic_DNA"/>
</dbReference>
<dbReference type="eggNOG" id="COG5263">
    <property type="taxonomic scope" value="Bacteria"/>
</dbReference>
<dbReference type="Gene3D" id="3.30.160.280">
    <property type="match status" value="6"/>
</dbReference>
<name>B2VFD1_ERWT9</name>
<dbReference type="Proteomes" id="UP000001726">
    <property type="component" value="Chromosome"/>
</dbReference>
<evidence type="ECO:0000313" key="2">
    <source>
        <dbReference type="Proteomes" id="UP000001726"/>
    </source>
</evidence>
<keyword evidence="2" id="KW-1185">Reference proteome</keyword>
<reference evidence="1 2" key="1">
    <citation type="journal article" date="2008" name="Environ. Microbiol.">
        <title>The genome of Erwinia tasmaniensis strain Et1/99, a non-pathogenic bacterium in the genus Erwinia.</title>
        <authorList>
            <person name="Kube M."/>
            <person name="Migdoll A.M."/>
            <person name="Mueller I."/>
            <person name="Kuhl H."/>
            <person name="Beck A."/>
            <person name="Reinhardt R."/>
            <person name="Geider K."/>
        </authorList>
    </citation>
    <scope>NUCLEOTIDE SEQUENCE [LARGE SCALE GENOMIC DNA]</scope>
    <source>
        <strain evidence="2">DSM 17950 / CFBP 7177 / CIP 109463 / NCPPB 4357 / Et1/99</strain>
    </source>
</reference>
<organism evidence="1 2">
    <name type="scientific">Erwinia tasmaniensis (strain DSM 17950 / CFBP 7177 / CIP 109463 / NCPPB 4357 / Et1/99)</name>
    <dbReference type="NCBI Taxonomy" id="465817"/>
    <lineage>
        <taxon>Bacteria</taxon>
        <taxon>Pseudomonadati</taxon>
        <taxon>Pseudomonadota</taxon>
        <taxon>Gammaproteobacteria</taxon>
        <taxon>Enterobacterales</taxon>
        <taxon>Erwiniaceae</taxon>
        <taxon>Erwinia</taxon>
    </lineage>
</organism>
<evidence type="ECO:0000313" key="1">
    <source>
        <dbReference type="EMBL" id="CAO95053.1"/>
    </source>
</evidence>
<protein>
    <submittedName>
        <fullName evidence="1">Uncharacterized protein</fullName>
    </submittedName>
</protein>
<dbReference type="HOGENOM" id="CLU_002278_0_0_6"/>
<gene>
    <name evidence="1" type="ordered locus">ETA_00070</name>
</gene>
<proteinExistence type="predicted"/>